<proteinExistence type="predicted"/>
<organism evidence="1 2">
    <name type="scientific">Acrocarpospora phusangensis</name>
    <dbReference type="NCBI Taxonomy" id="1070424"/>
    <lineage>
        <taxon>Bacteria</taxon>
        <taxon>Bacillati</taxon>
        <taxon>Actinomycetota</taxon>
        <taxon>Actinomycetes</taxon>
        <taxon>Streptosporangiales</taxon>
        <taxon>Streptosporangiaceae</taxon>
        <taxon>Acrocarpospora</taxon>
    </lineage>
</organism>
<keyword evidence="2" id="KW-1185">Reference proteome</keyword>
<comment type="caution">
    <text evidence="1">The sequence shown here is derived from an EMBL/GenBank/DDBJ whole genome shotgun (WGS) entry which is preliminary data.</text>
</comment>
<evidence type="ECO:0000313" key="1">
    <source>
        <dbReference type="EMBL" id="GIH26937.1"/>
    </source>
</evidence>
<name>A0A919QIQ9_9ACTN</name>
<dbReference type="EMBL" id="BOOA01000047">
    <property type="protein sequence ID" value="GIH26937.1"/>
    <property type="molecule type" value="Genomic_DNA"/>
</dbReference>
<sequence>MPLETSICWAGRCCAYAWEAAAKGSTKAAQSVSVMTTAATMARLTAETVRRHRPVNAITDIDNPLIDKTRIHLRGD</sequence>
<protein>
    <submittedName>
        <fullName evidence="1">Uncharacterized protein</fullName>
    </submittedName>
</protein>
<evidence type="ECO:0000313" key="2">
    <source>
        <dbReference type="Proteomes" id="UP000640052"/>
    </source>
</evidence>
<accession>A0A919QIQ9</accession>
<dbReference type="AlphaFoldDB" id="A0A919QIQ9"/>
<reference evidence="1" key="1">
    <citation type="submission" date="2021-01" db="EMBL/GenBank/DDBJ databases">
        <title>Whole genome shotgun sequence of Acrocarpospora phusangensis NBRC 108782.</title>
        <authorList>
            <person name="Komaki H."/>
            <person name="Tamura T."/>
        </authorList>
    </citation>
    <scope>NUCLEOTIDE SEQUENCE</scope>
    <source>
        <strain evidence="1">NBRC 108782</strain>
    </source>
</reference>
<dbReference type="Proteomes" id="UP000640052">
    <property type="component" value="Unassembled WGS sequence"/>
</dbReference>
<gene>
    <name evidence="1" type="ORF">Aph01nite_52470</name>
</gene>